<dbReference type="EMBL" id="BMHY01000003">
    <property type="protein sequence ID" value="GGG65401.1"/>
    <property type="molecule type" value="Genomic_DNA"/>
</dbReference>
<organism evidence="6 7">
    <name type="scientific">Paenibacillus radicis</name>
    <name type="common">ex Gao et al. 2016</name>
    <dbReference type="NCBI Taxonomy" id="1737354"/>
    <lineage>
        <taxon>Bacteria</taxon>
        <taxon>Bacillati</taxon>
        <taxon>Bacillota</taxon>
        <taxon>Bacilli</taxon>
        <taxon>Bacillales</taxon>
        <taxon>Paenibacillaceae</taxon>
        <taxon>Paenibacillus</taxon>
    </lineage>
</organism>
<dbReference type="GO" id="GO:0006352">
    <property type="term" value="P:DNA-templated transcription initiation"/>
    <property type="evidence" value="ECO:0007669"/>
    <property type="project" value="InterPro"/>
</dbReference>
<dbReference type="PROSITE" id="PS00622">
    <property type="entry name" value="HTH_LUXR_1"/>
    <property type="match status" value="1"/>
</dbReference>
<evidence type="ECO:0000256" key="3">
    <source>
        <dbReference type="ARBA" id="ARBA00023082"/>
    </source>
</evidence>
<dbReference type="Proteomes" id="UP000600247">
    <property type="component" value="Unassembled WGS sequence"/>
</dbReference>
<dbReference type="AlphaFoldDB" id="A0A917H2G2"/>
<dbReference type="GO" id="GO:0016987">
    <property type="term" value="F:sigma factor activity"/>
    <property type="evidence" value="ECO:0007669"/>
    <property type="project" value="UniProtKB-KW"/>
</dbReference>
<dbReference type="Gene3D" id="1.10.1740.10">
    <property type="match status" value="1"/>
</dbReference>
<dbReference type="InterPro" id="IPR013325">
    <property type="entry name" value="RNA_pol_sigma_r2"/>
</dbReference>
<proteinExistence type="inferred from homology"/>
<feature type="domain" description="HTH luxR-type" evidence="5">
    <location>
        <begin position="137"/>
        <end position="164"/>
    </location>
</feature>
<dbReference type="SUPFAM" id="SSF88946">
    <property type="entry name" value="Sigma2 domain of RNA polymerase sigma factors"/>
    <property type="match status" value="1"/>
</dbReference>
<dbReference type="NCBIfam" id="TIGR02937">
    <property type="entry name" value="sigma70-ECF"/>
    <property type="match status" value="1"/>
</dbReference>
<dbReference type="RefSeq" id="WP_188888764.1">
    <property type="nucleotide sequence ID" value="NZ_BMHY01000003.1"/>
</dbReference>
<dbReference type="InterPro" id="IPR007627">
    <property type="entry name" value="RNA_pol_sigma70_r2"/>
</dbReference>
<evidence type="ECO:0000256" key="1">
    <source>
        <dbReference type="ARBA" id="ARBA00010641"/>
    </source>
</evidence>
<comment type="caution">
    <text evidence="6">The sequence shown here is derived from an EMBL/GenBank/DDBJ whole genome shotgun (WGS) entry which is preliminary data.</text>
</comment>
<dbReference type="InterPro" id="IPR013249">
    <property type="entry name" value="RNA_pol_sigma70_r4_t2"/>
</dbReference>
<dbReference type="SUPFAM" id="SSF88659">
    <property type="entry name" value="Sigma3 and sigma4 domains of RNA polymerase sigma factors"/>
    <property type="match status" value="1"/>
</dbReference>
<accession>A0A917H2G2</accession>
<keyword evidence="2" id="KW-0805">Transcription regulation</keyword>
<evidence type="ECO:0000256" key="2">
    <source>
        <dbReference type="ARBA" id="ARBA00023015"/>
    </source>
</evidence>
<protein>
    <recommendedName>
        <fullName evidence="5">HTH luxR-type domain-containing protein</fullName>
    </recommendedName>
</protein>
<dbReference type="GO" id="GO:0003677">
    <property type="term" value="F:DNA binding"/>
    <property type="evidence" value="ECO:0007669"/>
    <property type="project" value="InterPro"/>
</dbReference>
<comment type="similarity">
    <text evidence="1">Belongs to the sigma-70 factor family. ECF subfamily.</text>
</comment>
<evidence type="ECO:0000256" key="4">
    <source>
        <dbReference type="ARBA" id="ARBA00023163"/>
    </source>
</evidence>
<dbReference type="InterPro" id="IPR039425">
    <property type="entry name" value="RNA_pol_sigma-70-like"/>
</dbReference>
<reference evidence="6 7" key="1">
    <citation type="journal article" date="2014" name="Int. J. Syst. Evol. Microbiol.">
        <title>Complete genome sequence of Corynebacterium casei LMG S-19264T (=DSM 44701T), isolated from a smear-ripened cheese.</title>
        <authorList>
            <consortium name="US DOE Joint Genome Institute (JGI-PGF)"/>
            <person name="Walter F."/>
            <person name="Albersmeier A."/>
            <person name="Kalinowski J."/>
            <person name="Ruckert C."/>
        </authorList>
    </citation>
    <scope>NUCLEOTIDE SEQUENCE [LARGE SCALE GENOMIC DNA]</scope>
    <source>
        <strain evidence="6 7">CGMCC 1.15286</strain>
    </source>
</reference>
<dbReference type="InterPro" id="IPR036388">
    <property type="entry name" value="WH-like_DNA-bd_sf"/>
</dbReference>
<gene>
    <name evidence="6" type="ORF">GCM10010918_19520</name>
</gene>
<dbReference type="Pfam" id="PF08281">
    <property type="entry name" value="Sigma70_r4_2"/>
    <property type="match status" value="1"/>
</dbReference>
<dbReference type="Pfam" id="PF04542">
    <property type="entry name" value="Sigma70_r2"/>
    <property type="match status" value="1"/>
</dbReference>
<dbReference type="InterPro" id="IPR000792">
    <property type="entry name" value="Tscrpt_reg_LuxR_C"/>
</dbReference>
<evidence type="ECO:0000259" key="5">
    <source>
        <dbReference type="PROSITE" id="PS00622"/>
    </source>
</evidence>
<sequence length="175" mass="20578">MSLLFAHKRFEENKLSIDSTIHAIYDRHVNVVYRVCFSLMGNRQDAEDMVQSVFIKLMESGKSFADAEHEKAWLIVTAQNQCRDLLRKWWRKKVVDLDTSPIKQTGMDMLLSHDMTDTLLKLPATYRLVLYLHYYEGYKVAEIAKMLKLNINTVKTQMRNARKRLKLEIGDDLHE</sequence>
<evidence type="ECO:0000313" key="6">
    <source>
        <dbReference type="EMBL" id="GGG65401.1"/>
    </source>
</evidence>
<dbReference type="InterPro" id="IPR013324">
    <property type="entry name" value="RNA_pol_sigma_r3/r4-like"/>
</dbReference>
<name>A0A917H2G2_9BACL</name>
<dbReference type="Gene3D" id="1.10.10.10">
    <property type="entry name" value="Winged helix-like DNA-binding domain superfamily/Winged helix DNA-binding domain"/>
    <property type="match status" value="1"/>
</dbReference>
<dbReference type="CDD" id="cd06171">
    <property type="entry name" value="Sigma70_r4"/>
    <property type="match status" value="1"/>
</dbReference>
<evidence type="ECO:0000313" key="7">
    <source>
        <dbReference type="Proteomes" id="UP000600247"/>
    </source>
</evidence>
<keyword evidence="4" id="KW-0804">Transcription</keyword>
<keyword evidence="7" id="KW-1185">Reference proteome</keyword>
<dbReference type="PANTHER" id="PTHR43133:SF60">
    <property type="entry name" value="RNA POLYMERASE SIGMA FACTOR SIGV"/>
    <property type="match status" value="1"/>
</dbReference>
<dbReference type="PANTHER" id="PTHR43133">
    <property type="entry name" value="RNA POLYMERASE ECF-TYPE SIGMA FACTO"/>
    <property type="match status" value="1"/>
</dbReference>
<keyword evidence="3" id="KW-0731">Sigma factor</keyword>
<dbReference type="InterPro" id="IPR014284">
    <property type="entry name" value="RNA_pol_sigma-70_dom"/>
</dbReference>